<sequence>MDTEAIAAELYGLPPSEFTAARNAWVAEAKQAGDTGAAKAISALRKPSTAAWLANRLVRAHPGDVDDLLRVGEELRAAHTGLDGARLRELGQRRHRAVRALLRLAASMHSPLSDSVERELEQILTTATSNADAAAVLAAGRLTTTLRPDDEASWPEVTAPLLRMRPRRKLDRLRLARAEAELAAAREAFRAAEERLRLAEEDVERLGGDR</sequence>
<feature type="coiled-coil region" evidence="1">
    <location>
        <begin position="168"/>
        <end position="209"/>
    </location>
</feature>
<organism evidence="2 3">
    <name type="scientific">Allokutzneria oryzae</name>
    <dbReference type="NCBI Taxonomy" id="1378989"/>
    <lineage>
        <taxon>Bacteria</taxon>
        <taxon>Bacillati</taxon>
        <taxon>Actinomycetota</taxon>
        <taxon>Actinomycetes</taxon>
        <taxon>Pseudonocardiales</taxon>
        <taxon>Pseudonocardiaceae</taxon>
        <taxon>Allokutzneria</taxon>
    </lineage>
</organism>
<proteinExistence type="predicted"/>
<evidence type="ECO:0000256" key="1">
    <source>
        <dbReference type="SAM" id="Coils"/>
    </source>
</evidence>
<accession>A0ABV5ZSM4</accession>
<protein>
    <recommendedName>
        <fullName evidence="4">CHAD domain-containing protein</fullName>
    </recommendedName>
</protein>
<dbReference type="RefSeq" id="WP_377851034.1">
    <property type="nucleotide sequence ID" value="NZ_JBHLZU010000006.1"/>
</dbReference>
<dbReference type="EMBL" id="JBHLZU010000006">
    <property type="protein sequence ID" value="MFB9903875.1"/>
    <property type="molecule type" value="Genomic_DNA"/>
</dbReference>
<reference evidence="2 3" key="1">
    <citation type="submission" date="2024-09" db="EMBL/GenBank/DDBJ databases">
        <authorList>
            <person name="Sun Q."/>
            <person name="Mori K."/>
        </authorList>
    </citation>
    <scope>NUCLEOTIDE SEQUENCE [LARGE SCALE GENOMIC DNA]</scope>
    <source>
        <strain evidence="2 3">TBRC 7907</strain>
    </source>
</reference>
<keyword evidence="3" id="KW-1185">Reference proteome</keyword>
<comment type="caution">
    <text evidence="2">The sequence shown here is derived from an EMBL/GenBank/DDBJ whole genome shotgun (WGS) entry which is preliminary data.</text>
</comment>
<evidence type="ECO:0000313" key="2">
    <source>
        <dbReference type="EMBL" id="MFB9903875.1"/>
    </source>
</evidence>
<keyword evidence="1" id="KW-0175">Coiled coil</keyword>
<evidence type="ECO:0008006" key="4">
    <source>
        <dbReference type="Google" id="ProtNLM"/>
    </source>
</evidence>
<gene>
    <name evidence="2" type="ORF">ACFFQA_07985</name>
</gene>
<evidence type="ECO:0000313" key="3">
    <source>
        <dbReference type="Proteomes" id="UP001589693"/>
    </source>
</evidence>
<dbReference type="Proteomes" id="UP001589693">
    <property type="component" value="Unassembled WGS sequence"/>
</dbReference>
<name>A0ABV5ZSM4_9PSEU</name>